<evidence type="ECO:0000313" key="2">
    <source>
        <dbReference type="WBParaSite" id="RSKR_0000121600.1"/>
    </source>
</evidence>
<name>A0AC35TJ92_9BILA</name>
<accession>A0AC35TJ92</accession>
<reference evidence="2" key="1">
    <citation type="submission" date="2016-11" db="UniProtKB">
        <authorList>
            <consortium name="WormBaseParasite"/>
        </authorList>
    </citation>
    <scope>IDENTIFICATION</scope>
    <source>
        <strain evidence="2">KR3021</strain>
    </source>
</reference>
<dbReference type="WBParaSite" id="RSKR_0000121600.1">
    <property type="protein sequence ID" value="RSKR_0000121600.1"/>
    <property type="gene ID" value="RSKR_0000121600"/>
</dbReference>
<organism evidence="1 2">
    <name type="scientific">Rhabditophanes sp. KR3021</name>
    <dbReference type="NCBI Taxonomy" id="114890"/>
    <lineage>
        <taxon>Eukaryota</taxon>
        <taxon>Metazoa</taxon>
        <taxon>Ecdysozoa</taxon>
        <taxon>Nematoda</taxon>
        <taxon>Chromadorea</taxon>
        <taxon>Rhabditida</taxon>
        <taxon>Tylenchina</taxon>
        <taxon>Panagrolaimomorpha</taxon>
        <taxon>Strongyloidoidea</taxon>
        <taxon>Alloionematidae</taxon>
        <taxon>Rhabditophanes</taxon>
    </lineage>
</organism>
<evidence type="ECO:0000313" key="1">
    <source>
        <dbReference type="Proteomes" id="UP000095286"/>
    </source>
</evidence>
<dbReference type="Proteomes" id="UP000095286">
    <property type="component" value="Unplaced"/>
</dbReference>
<protein>
    <submittedName>
        <fullName evidence="2">BTB domain-containing protein</fullName>
    </submittedName>
</protein>
<sequence length="252" mass="29061">MSGIVINCKDKKKVTVTVGALMMSPIFSEMFSFYDEEELQENGDEFDMENYSSVSIELMFKLANIPHTEEERYMFSRLLSRPCVEKPLIMDKKGLMLAAEHYSMYAYVDKLPLQSYEDDEEDMESESSIQMENSNDDQMEFNEEIDKEIEVIEETHDESEKSTFKDPDAGLAEDERKMKFLQNMTSVEFLNYPPSREMQLKIGQIELQLFELSLKEKVDFALAVDCYELTDLSQISGNLLASVIVKEADGVL</sequence>
<proteinExistence type="predicted"/>